<dbReference type="PANTHER" id="PTHR30137:SF19">
    <property type="entry name" value="LUCIFERASE-LIKE MONOOXYGENASE"/>
    <property type="match status" value="1"/>
</dbReference>
<feature type="domain" description="Luciferase-like" evidence="2">
    <location>
        <begin position="4"/>
        <end position="302"/>
    </location>
</feature>
<accession>A0A1B1N4A9</accession>
<keyword evidence="4" id="KW-1185">Reference proteome</keyword>
<dbReference type="InterPro" id="IPR011251">
    <property type="entry name" value="Luciferase-like_dom"/>
</dbReference>
<dbReference type="Proteomes" id="UP000092573">
    <property type="component" value="Chromosome"/>
</dbReference>
<name>A0A1B1N4A9_9BACL</name>
<reference evidence="3 4" key="1">
    <citation type="submission" date="2016-01" db="EMBL/GenBank/DDBJ databases">
        <title>Complete Genome Sequence of Paenibacillus yonginensis DCY84, a novel Plant Growth-Promoting Bacteria with Elicitation of Induced Systemic Resistance.</title>
        <authorList>
            <person name="Kim Y.J."/>
            <person name="Yang D.C."/>
            <person name="Sukweenadhi J."/>
        </authorList>
    </citation>
    <scope>NUCLEOTIDE SEQUENCE [LARGE SCALE GENOMIC DNA]</scope>
    <source>
        <strain evidence="3 4">DCY84</strain>
    </source>
</reference>
<dbReference type="InterPro" id="IPR019949">
    <property type="entry name" value="CmoO-like"/>
</dbReference>
<dbReference type="InterPro" id="IPR050766">
    <property type="entry name" value="Bact_Lucif_Oxidored"/>
</dbReference>
<dbReference type="Gene3D" id="3.20.20.30">
    <property type="entry name" value="Luciferase-like domain"/>
    <property type="match status" value="1"/>
</dbReference>
<dbReference type="AlphaFoldDB" id="A0A1B1N4A9"/>
<protein>
    <recommendedName>
        <fullName evidence="2">Luciferase-like domain-containing protein</fullName>
    </recommendedName>
</protein>
<dbReference type="InterPro" id="IPR036661">
    <property type="entry name" value="Luciferase-like_sf"/>
</dbReference>
<comment type="similarity">
    <text evidence="1">To bacterial alkanal monooxygenase alpha and beta chains.</text>
</comment>
<dbReference type="PANTHER" id="PTHR30137">
    <property type="entry name" value="LUCIFERASE-LIKE MONOOXYGENASE"/>
    <property type="match status" value="1"/>
</dbReference>
<dbReference type="RefSeq" id="WP_068698729.1">
    <property type="nucleotide sequence ID" value="NZ_CP014167.1"/>
</dbReference>
<evidence type="ECO:0000313" key="3">
    <source>
        <dbReference type="EMBL" id="ANS76259.1"/>
    </source>
</evidence>
<dbReference type="KEGG" id="pyg:AWM70_18095"/>
<evidence type="ECO:0000313" key="4">
    <source>
        <dbReference type="Proteomes" id="UP000092573"/>
    </source>
</evidence>
<evidence type="ECO:0000256" key="1">
    <source>
        <dbReference type="ARBA" id="ARBA00007789"/>
    </source>
</evidence>
<dbReference type="GO" id="GO:0016705">
    <property type="term" value="F:oxidoreductase activity, acting on paired donors, with incorporation or reduction of molecular oxygen"/>
    <property type="evidence" value="ECO:0007669"/>
    <property type="project" value="InterPro"/>
</dbReference>
<dbReference type="GO" id="GO:0005829">
    <property type="term" value="C:cytosol"/>
    <property type="evidence" value="ECO:0007669"/>
    <property type="project" value="TreeGrafter"/>
</dbReference>
<evidence type="ECO:0000259" key="2">
    <source>
        <dbReference type="Pfam" id="PF00296"/>
    </source>
</evidence>
<sequence length="337" mass="36893">MLTRLGVLDQSHINEGGTAVQALSDTTRLAQEADRLGYHRYWVSEHHSSRSLAHSSPEVLIAHLASHTSRIRVGSGGIMLPHYSAYKVAENFRLLEALYPGRIDLGIGRAPGGRPLSTRALQEGRYHHGDTYPQQVVDLIAYLNDAVPADHRFPGLLAAPSVPTAPELWLLGSSGGTAGLAAEVGASYAFAQFFGTAGGAESVHMYRERFVPSLMEEGPRALAAVMVICAETEEEALDLSSSVSLYFYALETGMELAYLPSVETAKNYPYTPYDLSRLEAARERRVIGTPEQVKAKLEKLAEEYQTEELLLVSPIYDLEARLRSYQLVAEAFGLQQA</sequence>
<proteinExistence type="predicted"/>
<dbReference type="Pfam" id="PF00296">
    <property type="entry name" value="Bac_luciferase"/>
    <property type="match status" value="1"/>
</dbReference>
<dbReference type="NCBIfam" id="TIGR03558">
    <property type="entry name" value="oxido_grp_1"/>
    <property type="match status" value="1"/>
</dbReference>
<dbReference type="OrthoDB" id="9780518at2"/>
<dbReference type="FunFam" id="3.20.20.30:FF:000002">
    <property type="entry name" value="LLM class flavin-dependent oxidoreductase"/>
    <property type="match status" value="1"/>
</dbReference>
<organism evidence="3 4">
    <name type="scientific">Paenibacillus yonginensis</name>
    <dbReference type="NCBI Taxonomy" id="1462996"/>
    <lineage>
        <taxon>Bacteria</taxon>
        <taxon>Bacillati</taxon>
        <taxon>Bacillota</taxon>
        <taxon>Bacilli</taxon>
        <taxon>Bacillales</taxon>
        <taxon>Paenibacillaceae</taxon>
        <taxon>Paenibacillus</taxon>
    </lineage>
</organism>
<dbReference type="EMBL" id="CP014167">
    <property type="protein sequence ID" value="ANS76259.1"/>
    <property type="molecule type" value="Genomic_DNA"/>
</dbReference>
<gene>
    <name evidence="3" type="ORF">AWM70_18095</name>
</gene>
<dbReference type="STRING" id="1462996.AWM70_18095"/>
<dbReference type="SUPFAM" id="SSF51679">
    <property type="entry name" value="Bacterial luciferase-like"/>
    <property type="match status" value="1"/>
</dbReference>